<organism evidence="1 2">
    <name type="scientific">Olea europaea subsp. europaea</name>
    <dbReference type="NCBI Taxonomy" id="158383"/>
    <lineage>
        <taxon>Eukaryota</taxon>
        <taxon>Viridiplantae</taxon>
        <taxon>Streptophyta</taxon>
        <taxon>Embryophyta</taxon>
        <taxon>Tracheophyta</taxon>
        <taxon>Spermatophyta</taxon>
        <taxon>Magnoliopsida</taxon>
        <taxon>eudicotyledons</taxon>
        <taxon>Gunneridae</taxon>
        <taxon>Pentapetalae</taxon>
        <taxon>asterids</taxon>
        <taxon>lamiids</taxon>
        <taxon>Lamiales</taxon>
        <taxon>Oleaceae</taxon>
        <taxon>Oleeae</taxon>
        <taxon>Olea</taxon>
    </lineage>
</organism>
<evidence type="ECO:0000313" key="1">
    <source>
        <dbReference type="EMBL" id="CAA2986262.1"/>
    </source>
</evidence>
<proteinExistence type="predicted"/>
<name>A0A8S0S0Z5_OLEEU</name>
<comment type="caution">
    <text evidence="1">The sequence shown here is derived from an EMBL/GenBank/DDBJ whole genome shotgun (WGS) entry which is preliminary data.</text>
</comment>
<dbReference type="Gramene" id="OE9A115597T1">
    <property type="protein sequence ID" value="OE9A115597C1"/>
    <property type="gene ID" value="OE9A115597"/>
</dbReference>
<keyword evidence="2" id="KW-1185">Reference proteome</keyword>
<evidence type="ECO:0000313" key="2">
    <source>
        <dbReference type="Proteomes" id="UP000594638"/>
    </source>
</evidence>
<protein>
    <submittedName>
        <fullName evidence="1">Uncharacterized protein</fullName>
    </submittedName>
</protein>
<dbReference type="AlphaFoldDB" id="A0A8S0S0Z5"/>
<dbReference type="EMBL" id="CACTIH010003849">
    <property type="protein sequence ID" value="CAA2986262.1"/>
    <property type="molecule type" value="Genomic_DNA"/>
</dbReference>
<accession>A0A8S0S0Z5</accession>
<sequence length="62" mass="7152">MGSKNDDEEKVKWNLGIKKEEERTSLEWLCEDRSKEVEHEELFHFVEGAITGLKDNAVIFGG</sequence>
<gene>
    <name evidence="1" type="ORF">OLEA9_A115597</name>
</gene>
<reference evidence="1 2" key="1">
    <citation type="submission" date="2019-12" db="EMBL/GenBank/DDBJ databases">
        <authorList>
            <person name="Alioto T."/>
            <person name="Alioto T."/>
            <person name="Gomez Garrido J."/>
        </authorList>
    </citation>
    <scope>NUCLEOTIDE SEQUENCE [LARGE SCALE GENOMIC DNA]</scope>
</reference>
<dbReference type="Proteomes" id="UP000594638">
    <property type="component" value="Unassembled WGS sequence"/>
</dbReference>